<proteinExistence type="predicted"/>
<dbReference type="PROSITE" id="PS01124">
    <property type="entry name" value="HTH_ARAC_FAMILY_2"/>
    <property type="match status" value="1"/>
</dbReference>
<dbReference type="Gene3D" id="2.60.120.10">
    <property type="entry name" value="Jelly Rolls"/>
    <property type="match status" value="1"/>
</dbReference>
<keyword evidence="5" id="KW-1185">Reference proteome</keyword>
<dbReference type="PATRIC" id="fig|1365250.3.peg.134"/>
<reference evidence="4 5" key="1">
    <citation type="submission" date="2013-07" db="EMBL/GenBank/DDBJ databases">
        <title>Comparative Genomic and Metabolomic Analysis of Twelve Strains of Pseudoalteromonas luteoviolacea.</title>
        <authorList>
            <person name="Vynne N.G."/>
            <person name="Mansson M."/>
            <person name="Gram L."/>
        </authorList>
    </citation>
    <scope>NUCLEOTIDE SEQUENCE [LARGE SCALE GENOMIC DNA]</scope>
    <source>
        <strain evidence="4 5">DSM 6061</strain>
    </source>
</reference>
<dbReference type="Proteomes" id="UP000076643">
    <property type="component" value="Unassembled WGS sequence"/>
</dbReference>
<evidence type="ECO:0000313" key="5">
    <source>
        <dbReference type="Proteomes" id="UP000076643"/>
    </source>
</evidence>
<dbReference type="AlphaFoldDB" id="A0A161XWA4"/>
<dbReference type="SUPFAM" id="SSF46689">
    <property type="entry name" value="Homeodomain-like"/>
    <property type="match status" value="2"/>
</dbReference>
<dbReference type="RefSeq" id="WP_063364521.1">
    <property type="nucleotide sequence ID" value="NZ_AQHB01000039.1"/>
</dbReference>
<feature type="domain" description="HTH araC/xylS-type" evidence="3">
    <location>
        <begin position="153"/>
        <end position="253"/>
    </location>
</feature>
<evidence type="ECO:0000259" key="3">
    <source>
        <dbReference type="PROSITE" id="PS01124"/>
    </source>
</evidence>
<dbReference type="Pfam" id="PF12833">
    <property type="entry name" value="HTH_18"/>
    <property type="match status" value="1"/>
</dbReference>
<evidence type="ECO:0000313" key="4">
    <source>
        <dbReference type="EMBL" id="KZN47479.1"/>
    </source>
</evidence>
<dbReference type="Gene3D" id="1.10.10.60">
    <property type="entry name" value="Homeodomain-like"/>
    <property type="match status" value="2"/>
</dbReference>
<dbReference type="PANTHER" id="PTHR11019:SF199">
    <property type="entry name" value="HTH-TYPE TRANSCRIPTIONAL REGULATOR NIMR"/>
    <property type="match status" value="1"/>
</dbReference>
<name>A0A161XWA4_9GAMM</name>
<dbReference type="InterPro" id="IPR018060">
    <property type="entry name" value="HTH_AraC"/>
</dbReference>
<dbReference type="GO" id="GO:0003700">
    <property type="term" value="F:DNA-binding transcription factor activity"/>
    <property type="evidence" value="ECO:0007669"/>
    <property type="project" value="InterPro"/>
</dbReference>
<dbReference type="InterPro" id="IPR014710">
    <property type="entry name" value="RmlC-like_jellyroll"/>
</dbReference>
<organism evidence="4 5">
    <name type="scientific">Pseudoalteromonas luteoviolacea DSM 6061</name>
    <dbReference type="NCBI Taxonomy" id="1365250"/>
    <lineage>
        <taxon>Bacteria</taxon>
        <taxon>Pseudomonadati</taxon>
        <taxon>Pseudomonadota</taxon>
        <taxon>Gammaproteobacteria</taxon>
        <taxon>Alteromonadales</taxon>
        <taxon>Pseudoalteromonadaceae</taxon>
        <taxon>Pseudoalteromonas</taxon>
    </lineage>
</organism>
<keyword evidence="1" id="KW-0805">Transcription regulation</keyword>
<evidence type="ECO:0000256" key="1">
    <source>
        <dbReference type="ARBA" id="ARBA00023015"/>
    </source>
</evidence>
<comment type="caution">
    <text evidence="4">The sequence shown here is derived from an EMBL/GenBank/DDBJ whole genome shotgun (WGS) entry which is preliminary data.</text>
</comment>
<dbReference type="PANTHER" id="PTHR11019">
    <property type="entry name" value="HTH-TYPE TRANSCRIPTIONAL REGULATOR NIMR"/>
    <property type="match status" value="1"/>
</dbReference>
<dbReference type="SMART" id="SM00342">
    <property type="entry name" value="HTH_ARAC"/>
    <property type="match status" value="1"/>
</dbReference>
<protein>
    <recommendedName>
        <fullName evidence="3">HTH araC/xylS-type domain-containing protein</fullName>
    </recommendedName>
</protein>
<dbReference type="EMBL" id="AUYB01000013">
    <property type="protein sequence ID" value="KZN47479.1"/>
    <property type="molecule type" value="Genomic_DNA"/>
</dbReference>
<dbReference type="InterPro" id="IPR009057">
    <property type="entry name" value="Homeodomain-like_sf"/>
</dbReference>
<dbReference type="InterPro" id="IPR011051">
    <property type="entry name" value="RmlC_Cupin_sf"/>
</dbReference>
<evidence type="ECO:0000256" key="2">
    <source>
        <dbReference type="ARBA" id="ARBA00023163"/>
    </source>
</evidence>
<gene>
    <name evidence="4" type="ORF">N475_06270</name>
</gene>
<accession>A0A161XWA4</accession>
<dbReference type="SUPFAM" id="SSF51182">
    <property type="entry name" value="RmlC-like cupins"/>
    <property type="match status" value="1"/>
</dbReference>
<sequence length="263" mass="29687">MDANTLIAKNAHTQLLAKKMSMPSGYLDDYHQHPWHQIIFPVSGLLQSDIENRSVVLPHNALLYIPAGTRHKSVAITHTQFVALYLNPIGQTSFGKSPKSCLVTPFFKELVLLLLHNADVLDCDTTSNLLRVLNDQINTASNYEIPLLKPTDRRTLTIFEALLNAPDTRLTLVQWAKRVGASERTLSRLFAKEFNQSFSAWRQHLRLVLSLELLTTTRSIHDIALSLGFASDTAYIRAFKSLFISTPHKYRNSVLQVKTTHSL</sequence>
<keyword evidence="2" id="KW-0804">Transcription</keyword>
<dbReference type="GO" id="GO:0043565">
    <property type="term" value="F:sequence-specific DNA binding"/>
    <property type="evidence" value="ECO:0007669"/>
    <property type="project" value="InterPro"/>
</dbReference>